<dbReference type="InterPro" id="IPR005174">
    <property type="entry name" value="KIB1-4_b-propeller"/>
</dbReference>
<feature type="domain" description="KIB1-4 beta-propeller" evidence="1">
    <location>
        <begin position="3"/>
        <end position="146"/>
    </location>
</feature>
<dbReference type="Pfam" id="PF03478">
    <property type="entry name" value="Beta-prop_KIB1-4"/>
    <property type="match status" value="1"/>
</dbReference>
<dbReference type="PANTHER" id="PTHR33165">
    <property type="entry name" value="F-BOX DOMAIN CONTAINING PROTEIN-LIKE-RELATED"/>
    <property type="match status" value="1"/>
</dbReference>
<dbReference type="OrthoDB" id="678270at2759"/>
<dbReference type="EMBL" id="PQIB02000016">
    <property type="protein sequence ID" value="RLM61117.1"/>
    <property type="molecule type" value="Genomic_DNA"/>
</dbReference>
<dbReference type="AlphaFoldDB" id="A0A3L6PQQ1"/>
<accession>A0A3L6PQQ1</accession>
<organism evidence="2 3">
    <name type="scientific">Panicum miliaceum</name>
    <name type="common">Proso millet</name>
    <name type="synonym">Broomcorn millet</name>
    <dbReference type="NCBI Taxonomy" id="4540"/>
    <lineage>
        <taxon>Eukaryota</taxon>
        <taxon>Viridiplantae</taxon>
        <taxon>Streptophyta</taxon>
        <taxon>Embryophyta</taxon>
        <taxon>Tracheophyta</taxon>
        <taxon>Spermatophyta</taxon>
        <taxon>Magnoliopsida</taxon>
        <taxon>Liliopsida</taxon>
        <taxon>Poales</taxon>
        <taxon>Poaceae</taxon>
        <taxon>PACMAD clade</taxon>
        <taxon>Panicoideae</taxon>
        <taxon>Panicodae</taxon>
        <taxon>Paniceae</taxon>
        <taxon>Panicinae</taxon>
        <taxon>Panicum</taxon>
        <taxon>Panicum sect. Panicum</taxon>
    </lineage>
</organism>
<comment type="caution">
    <text evidence="2">The sequence shown here is derived from an EMBL/GenBank/DDBJ whole genome shotgun (WGS) entry which is preliminary data.</text>
</comment>
<protein>
    <recommendedName>
        <fullName evidence="1">KIB1-4 beta-propeller domain-containing protein</fullName>
    </recommendedName>
</protein>
<gene>
    <name evidence="2" type="ORF">C2845_PM14G12460</name>
</gene>
<keyword evidence="3" id="KW-1185">Reference proteome</keyword>
<evidence type="ECO:0000313" key="2">
    <source>
        <dbReference type="EMBL" id="RLM61117.1"/>
    </source>
</evidence>
<evidence type="ECO:0000313" key="3">
    <source>
        <dbReference type="Proteomes" id="UP000275267"/>
    </source>
</evidence>
<proteinExistence type="predicted"/>
<evidence type="ECO:0000259" key="1">
    <source>
        <dbReference type="Pfam" id="PF03478"/>
    </source>
</evidence>
<dbReference type="STRING" id="4540.A0A3L6PQQ1"/>
<dbReference type="Proteomes" id="UP000275267">
    <property type="component" value="Unassembled WGS sequence"/>
</dbReference>
<reference evidence="3" key="1">
    <citation type="journal article" date="2019" name="Nat. Commun.">
        <title>The genome of broomcorn millet.</title>
        <authorList>
            <person name="Zou C."/>
            <person name="Miki D."/>
            <person name="Li D."/>
            <person name="Tang Q."/>
            <person name="Xiao L."/>
            <person name="Rajput S."/>
            <person name="Deng P."/>
            <person name="Jia W."/>
            <person name="Huang R."/>
            <person name="Zhang M."/>
            <person name="Sun Y."/>
            <person name="Hu J."/>
            <person name="Fu X."/>
            <person name="Schnable P.S."/>
            <person name="Li F."/>
            <person name="Zhang H."/>
            <person name="Feng B."/>
            <person name="Zhu X."/>
            <person name="Liu R."/>
            <person name="Schnable J.C."/>
            <person name="Zhu J.-K."/>
            <person name="Zhang H."/>
        </authorList>
    </citation>
    <scope>NUCLEOTIDE SEQUENCE [LARGE SCALE GENOMIC DNA]</scope>
</reference>
<dbReference type="PANTHER" id="PTHR33165:SF30">
    <property type="entry name" value="DUF295 DOMAIN-CONTAINING PROTEIN"/>
    <property type="match status" value="1"/>
</dbReference>
<name>A0A3L6PQQ1_PANMI</name>
<sequence length="222" mass="24275">MKLFGGDIYVVNWHGSIISTADTAIAEEGITHQLPRSARMITMKPTTTIHAAASSSIQDEDCPSSYHLVESAGELLLVTRPTAAGQALLVHKVDTVNKVLEPLVSIGNHAIFISQVRSFSVDTTMFPTIKGGCIYFVETLASLSKHGIIASSLRLSDQRQQDAKDFISALPPSLKSLQITAGTLQYMNWNFIMDWDDDDVSDEDYQELLLDETAESDNGSVQ</sequence>